<evidence type="ECO:0000256" key="2">
    <source>
        <dbReference type="ARBA" id="ARBA00022552"/>
    </source>
</evidence>
<comment type="subunit">
    <text evidence="4">Component of the NOP7 complex, composed of ERB1, NOP7 and YTM1. Within the NOP7 complex ERB1 appears to interact directly with NOP7 and YTM1. The NOP7 complex also associates with the 66S pre-ribosome.</text>
</comment>
<feature type="compositionally biased region" description="Basic and acidic residues" evidence="5">
    <location>
        <begin position="645"/>
        <end position="654"/>
    </location>
</feature>
<comment type="function">
    <text evidence="4">Component of the NOP7 complex, which is required for maturation of the 25S and 5.8S ribosomal RNAs and formation of the 60S ribosome.</text>
</comment>
<dbReference type="InterPro" id="IPR036420">
    <property type="entry name" value="BRCT_dom_sf"/>
</dbReference>
<evidence type="ECO:0000313" key="7">
    <source>
        <dbReference type="EMBL" id="KAF2144397.1"/>
    </source>
</evidence>
<comment type="similarity">
    <text evidence="4">Belongs to the pescadillo family.</text>
</comment>
<dbReference type="PANTHER" id="PTHR12221:SF6">
    <property type="entry name" value="PESCADILLO HOMOLOG"/>
    <property type="match status" value="1"/>
</dbReference>
<evidence type="ECO:0000313" key="8">
    <source>
        <dbReference type="Proteomes" id="UP000799438"/>
    </source>
</evidence>
<comment type="subcellular location">
    <subcellularLocation>
        <location evidence="4">Nucleus</location>
        <location evidence="4">Nucleolus</location>
    </subcellularLocation>
    <subcellularLocation>
        <location evidence="4">Nucleus</location>
        <location evidence="4">Nucleoplasm</location>
    </subcellularLocation>
</comment>
<keyword evidence="8" id="KW-1185">Reference proteome</keyword>
<feature type="compositionally biased region" description="Basic and acidic residues" evidence="5">
    <location>
        <begin position="598"/>
        <end position="607"/>
    </location>
</feature>
<proteinExistence type="inferred from homology"/>
<organism evidence="7 8">
    <name type="scientific">Aplosporella prunicola CBS 121167</name>
    <dbReference type="NCBI Taxonomy" id="1176127"/>
    <lineage>
        <taxon>Eukaryota</taxon>
        <taxon>Fungi</taxon>
        <taxon>Dikarya</taxon>
        <taxon>Ascomycota</taxon>
        <taxon>Pezizomycotina</taxon>
        <taxon>Dothideomycetes</taxon>
        <taxon>Dothideomycetes incertae sedis</taxon>
        <taxon>Botryosphaeriales</taxon>
        <taxon>Aplosporellaceae</taxon>
        <taxon>Aplosporella</taxon>
    </lineage>
</organism>
<accession>A0A6A6BNI3</accession>
<dbReference type="GO" id="GO:0043021">
    <property type="term" value="F:ribonucleoprotein complex binding"/>
    <property type="evidence" value="ECO:0007669"/>
    <property type="project" value="UniProtKB-UniRule"/>
</dbReference>
<dbReference type="CDD" id="cd17709">
    <property type="entry name" value="BRCT_pescadillo_like"/>
    <property type="match status" value="1"/>
</dbReference>
<evidence type="ECO:0000256" key="4">
    <source>
        <dbReference type="HAMAP-Rule" id="MF_03028"/>
    </source>
</evidence>
<dbReference type="Proteomes" id="UP000799438">
    <property type="component" value="Unassembled WGS sequence"/>
</dbReference>
<gene>
    <name evidence="4" type="primary">NOP7</name>
    <name evidence="7" type="ORF">K452DRAFT_222369</name>
</gene>
<evidence type="ECO:0000259" key="6">
    <source>
        <dbReference type="PROSITE" id="PS50172"/>
    </source>
</evidence>
<evidence type="ECO:0000256" key="5">
    <source>
        <dbReference type="SAM" id="MobiDB-lite"/>
    </source>
</evidence>
<dbReference type="GO" id="GO:0000466">
    <property type="term" value="P:maturation of 5.8S rRNA from tricistronic rRNA transcript (SSU-rRNA, 5.8S rRNA, LSU-rRNA)"/>
    <property type="evidence" value="ECO:0007669"/>
    <property type="project" value="UniProtKB-UniRule"/>
</dbReference>
<feature type="compositionally biased region" description="Basic and acidic residues" evidence="5">
    <location>
        <begin position="575"/>
        <end position="590"/>
    </location>
</feature>
<dbReference type="InterPro" id="IPR010613">
    <property type="entry name" value="PES"/>
</dbReference>
<dbReference type="Pfam" id="PF00533">
    <property type="entry name" value="BRCT"/>
    <property type="match status" value="1"/>
</dbReference>
<keyword evidence="2 4" id="KW-0698">rRNA processing</keyword>
<keyword evidence="3 4" id="KW-0539">Nucleus</keyword>
<dbReference type="InterPro" id="IPR001357">
    <property type="entry name" value="BRCT_dom"/>
</dbReference>
<dbReference type="PANTHER" id="PTHR12221">
    <property type="entry name" value="PESCADILLO - RELATED"/>
    <property type="match status" value="1"/>
</dbReference>
<dbReference type="GO" id="GO:0030687">
    <property type="term" value="C:preribosome, large subunit precursor"/>
    <property type="evidence" value="ECO:0007669"/>
    <property type="project" value="UniProtKB-UniRule"/>
</dbReference>
<sequence length="668" mass="74745">MARIKKKGQSGQAKNYITRTQAVRKLQVSLPDFRRLCIFKGIYPREPRNKKKASKGATHSTTFYYTRDIQYLLHEPLLAKFREHKALGKKISRALGRGEVGDAARMEKNLTPKMSLDHIIKERYPTFVDALRDLDDCLSMLFLFANLPSTAAVPPKTVSLCQRLCLEFEHYLIVSHSLRKSFLSIKGIYYQATIQGQDILWLVPYKFVQRMTNDIDYRIMGTFVEFYTTLLGFVNFRLYNSIGLNYPPKFNAVSDEKGGELGAFILEGKGVGSQPAIEAPSASGDVAMTSASAQAAADKVAALEEPDAEMEDAKEVAEGEDKQTDAIDKFETTGEDADELPQPQAGSSEAASLFSGCTFYLSRETPRQPLEFLLKSFGCKRVGWDSVLGDGAFTTNEADPAITHQVVDRPNIPVPTLNAQETNAPTENGVRLKPGTRVPGRTYIQPQWVWDCVNQGKLLRPDLYAPGATLPPHLSPWVKPKKGQYDPTAPLAEQEREGEAEEAEEAEDEEEEEDTPKDKASAVLLDRTGDVEAGEGMDVAGSDESDEEEEEDGDFGGFSDDEEAEQGSDVDEAEAERIRHQKELEAEAKGKPYAAQDNAEKKKGNEARKRKAKKDRAEQEELERQMMMMPRSKRKLLEKMTYSNKKRDEEAEKLRAKKRKLEKATKTT</sequence>
<feature type="compositionally biased region" description="Basic and acidic residues" evidence="5">
    <location>
        <begin position="615"/>
        <end position="624"/>
    </location>
</feature>
<reference evidence="7" key="1">
    <citation type="journal article" date="2020" name="Stud. Mycol.">
        <title>101 Dothideomycetes genomes: a test case for predicting lifestyles and emergence of pathogens.</title>
        <authorList>
            <person name="Haridas S."/>
            <person name="Albert R."/>
            <person name="Binder M."/>
            <person name="Bloem J."/>
            <person name="Labutti K."/>
            <person name="Salamov A."/>
            <person name="Andreopoulos B."/>
            <person name="Baker S."/>
            <person name="Barry K."/>
            <person name="Bills G."/>
            <person name="Bluhm B."/>
            <person name="Cannon C."/>
            <person name="Castanera R."/>
            <person name="Culley D."/>
            <person name="Daum C."/>
            <person name="Ezra D."/>
            <person name="Gonzalez J."/>
            <person name="Henrissat B."/>
            <person name="Kuo A."/>
            <person name="Liang C."/>
            <person name="Lipzen A."/>
            <person name="Lutzoni F."/>
            <person name="Magnuson J."/>
            <person name="Mondo S."/>
            <person name="Nolan M."/>
            <person name="Ohm R."/>
            <person name="Pangilinan J."/>
            <person name="Park H.-J."/>
            <person name="Ramirez L."/>
            <person name="Alfaro M."/>
            <person name="Sun H."/>
            <person name="Tritt A."/>
            <person name="Yoshinaga Y."/>
            <person name="Zwiers L.-H."/>
            <person name="Turgeon B."/>
            <person name="Goodwin S."/>
            <person name="Spatafora J."/>
            <person name="Crous P."/>
            <person name="Grigoriev I."/>
        </authorList>
    </citation>
    <scope>NUCLEOTIDE SEQUENCE</scope>
    <source>
        <strain evidence="7">CBS 121167</strain>
    </source>
</reference>
<dbReference type="AlphaFoldDB" id="A0A6A6BNI3"/>
<dbReference type="Pfam" id="PF06732">
    <property type="entry name" value="Pescadillo_N"/>
    <property type="match status" value="1"/>
</dbReference>
<dbReference type="PROSITE" id="PS50172">
    <property type="entry name" value="BRCT"/>
    <property type="match status" value="1"/>
</dbReference>
<feature type="compositionally biased region" description="Acidic residues" evidence="5">
    <location>
        <begin position="496"/>
        <end position="515"/>
    </location>
</feature>
<protein>
    <recommendedName>
        <fullName evidence="4">Pescadillo homolog</fullName>
    </recommendedName>
    <alternativeName>
        <fullName evidence="4">Nucleolar protein 7 homolog</fullName>
    </alternativeName>
</protein>
<dbReference type="SUPFAM" id="SSF52113">
    <property type="entry name" value="BRCT domain"/>
    <property type="match status" value="1"/>
</dbReference>
<keyword evidence="1 4" id="KW-0690">Ribosome biogenesis</keyword>
<feature type="region of interest" description="Disordered" evidence="5">
    <location>
        <begin position="305"/>
        <end position="325"/>
    </location>
</feature>
<evidence type="ECO:0000256" key="3">
    <source>
        <dbReference type="ARBA" id="ARBA00023242"/>
    </source>
</evidence>
<feature type="region of interest" description="Disordered" evidence="5">
    <location>
        <begin position="471"/>
        <end position="668"/>
    </location>
</feature>
<dbReference type="GO" id="GO:0003723">
    <property type="term" value="F:RNA binding"/>
    <property type="evidence" value="ECO:0007669"/>
    <property type="project" value="TreeGrafter"/>
</dbReference>
<feature type="compositionally biased region" description="Acidic residues" evidence="5">
    <location>
        <begin position="541"/>
        <end position="574"/>
    </location>
</feature>
<dbReference type="HAMAP" id="MF_03028">
    <property type="entry name" value="Pescadillo"/>
    <property type="match status" value="1"/>
</dbReference>
<feature type="domain" description="BRCT" evidence="6">
    <location>
        <begin position="349"/>
        <end position="466"/>
    </location>
</feature>
<dbReference type="EMBL" id="ML995479">
    <property type="protein sequence ID" value="KAF2144397.1"/>
    <property type="molecule type" value="Genomic_DNA"/>
</dbReference>
<dbReference type="OrthoDB" id="10264910at2759"/>
<dbReference type="Gene3D" id="3.40.50.10190">
    <property type="entry name" value="BRCT domain"/>
    <property type="match status" value="1"/>
</dbReference>
<dbReference type="GO" id="GO:0005654">
    <property type="term" value="C:nucleoplasm"/>
    <property type="evidence" value="ECO:0007669"/>
    <property type="project" value="UniProtKB-SubCell"/>
</dbReference>
<dbReference type="GO" id="GO:0000463">
    <property type="term" value="P:maturation of LSU-rRNA from tricistronic rRNA transcript (SSU-rRNA, 5.8S rRNA, LSU-rRNA)"/>
    <property type="evidence" value="ECO:0007669"/>
    <property type="project" value="UniProtKB-UniRule"/>
</dbReference>
<feature type="compositionally biased region" description="Basic and acidic residues" evidence="5">
    <location>
        <begin position="311"/>
        <end position="325"/>
    </location>
</feature>
<dbReference type="GO" id="GO:0070545">
    <property type="term" value="C:PeBoW complex"/>
    <property type="evidence" value="ECO:0007669"/>
    <property type="project" value="TreeGrafter"/>
</dbReference>
<name>A0A6A6BNI3_9PEZI</name>
<evidence type="ECO:0000256" key="1">
    <source>
        <dbReference type="ARBA" id="ARBA00022517"/>
    </source>
</evidence>